<reference evidence="2" key="2">
    <citation type="submission" date="2020-05" db="UniProtKB">
        <authorList>
            <consortium name="EnsemblMetazoa"/>
        </authorList>
    </citation>
    <scope>IDENTIFICATION</scope>
</reference>
<proteinExistence type="predicted"/>
<gene>
    <name evidence="1" type="ORF">ZHAS_00014772</name>
</gene>
<dbReference type="AlphaFoldDB" id="A0A084W951"/>
<organism evidence="1">
    <name type="scientific">Anopheles sinensis</name>
    <name type="common">Mosquito</name>
    <dbReference type="NCBI Taxonomy" id="74873"/>
    <lineage>
        <taxon>Eukaryota</taxon>
        <taxon>Metazoa</taxon>
        <taxon>Ecdysozoa</taxon>
        <taxon>Arthropoda</taxon>
        <taxon>Hexapoda</taxon>
        <taxon>Insecta</taxon>
        <taxon>Pterygota</taxon>
        <taxon>Neoptera</taxon>
        <taxon>Endopterygota</taxon>
        <taxon>Diptera</taxon>
        <taxon>Nematocera</taxon>
        <taxon>Culicoidea</taxon>
        <taxon>Culicidae</taxon>
        <taxon>Anophelinae</taxon>
        <taxon>Anopheles</taxon>
    </lineage>
</organism>
<dbReference type="EnsemblMetazoa" id="ASIC014772-RA">
    <property type="protein sequence ID" value="ASIC014772-PA"/>
    <property type="gene ID" value="ASIC014772"/>
</dbReference>
<sequence>MLWRNGGKEKLDTMTGESVSYERFANVGVCCWQDAQQFTTPPTMAGWKQECGLWSGGVLRAKYDTQSPSVVDAFE</sequence>
<evidence type="ECO:0000313" key="3">
    <source>
        <dbReference type="Proteomes" id="UP000030765"/>
    </source>
</evidence>
<dbReference type="VEuPathDB" id="VectorBase:ASIC014772"/>
<reference evidence="1 3" key="1">
    <citation type="journal article" date="2014" name="BMC Genomics">
        <title>Genome sequence of Anopheles sinensis provides insight into genetics basis of mosquito competence for malaria parasites.</title>
        <authorList>
            <person name="Zhou D."/>
            <person name="Zhang D."/>
            <person name="Ding G."/>
            <person name="Shi L."/>
            <person name="Hou Q."/>
            <person name="Ye Y."/>
            <person name="Xu Y."/>
            <person name="Zhou H."/>
            <person name="Xiong C."/>
            <person name="Li S."/>
            <person name="Yu J."/>
            <person name="Hong S."/>
            <person name="Yu X."/>
            <person name="Zou P."/>
            <person name="Chen C."/>
            <person name="Chang X."/>
            <person name="Wang W."/>
            <person name="Lv Y."/>
            <person name="Sun Y."/>
            <person name="Ma L."/>
            <person name="Shen B."/>
            <person name="Zhu C."/>
        </authorList>
    </citation>
    <scope>NUCLEOTIDE SEQUENCE [LARGE SCALE GENOMIC DNA]</scope>
</reference>
<dbReference type="EMBL" id="ATLV01021608">
    <property type="status" value="NOT_ANNOTATED_CDS"/>
    <property type="molecule type" value="Genomic_DNA"/>
</dbReference>
<dbReference type="EMBL" id="KE525321">
    <property type="protein sequence ID" value="KFB46745.1"/>
    <property type="molecule type" value="Genomic_DNA"/>
</dbReference>
<name>A0A084W951_ANOSI</name>
<accession>A0A084W951</accession>
<evidence type="ECO:0000313" key="1">
    <source>
        <dbReference type="EMBL" id="KFB46745.1"/>
    </source>
</evidence>
<dbReference type="Proteomes" id="UP000030765">
    <property type="component" value="Unassembled WGS sequence"/>
</dbReference>
<protein>
    <submittedName>
        <fullName evidence="1 2">Rab family GTPase</fullName>
    </submittedName>
</protein>
<keyword evidence="3" id="KW-1185">Reference proteome</keyword>
<evidence type="ECO:0000313" key="2">
    <source>
        <dbReference type="EnsemblMetazoa" id="ASIC014772-PA"/>
    </source>
</evidence>